<dbReference type="RefSeq" id="WP_191075676.1">
    <property type="nucleotide sequence ID" value="NZ_JACTAG010000002.1"/>
</dbReference>
<sequence length="177" mass="19694">MTLTASDTLPQLTGERLTLRVPAPQDRSLYASFYAVSETTVGGYRGNRSDAEISAIHTRDMAHWDKHGFGIFLIHDTADGTFYGGTGIAYPTGWQQDELTWWLMPAARGKGVATRASRTVITWAYDTLGWSRVQTYMRDENAPARALAQRLGGRITHRDTFPDGVTRDVFVLPRTVA</sequence>
<organism evidence="2 3">
    <name type="scientific">Sulfitobacter aestuariivivens</name>
    <dbReference type="NCBI Taxonomy" id="2766981"/>
    <lineage>
        <taxon>Bacteria</taxon>
        <taxon>Pseudomonadati</taxon>
        <taxon>Pseudomonadota</taxon>
        <taxon>Alphaproteobacteria</taxon>
        <taxon>Rhodobacterales</taxon>
        <taxon>Roseobacteraceae</taxon>
        <taxon>Sulfitobacter</taxon>
    </lineage>
</organism>
<gene>
    <name evidence="2" type="ORF">H9Q16_12035</name>
</gene>
<comment type="caution">
    <text evidence="2">The sequence shown here is derived from an EMBL/GenBank/DDBJ whole genome shotgun (WGS) entry which is preliminary data.</text>
</comment>
<dbReference type="InterPro" id="IPR051531">
    <property type="entry name" value="N-acetyltransferase"/>
</dbReference>
<dbReference type="EMBL" id="JACTAG010000002">
    <property type="protein sequence ID" value="MBD3664655.1"/>
    <property type="molecule type" value="Genomic_DNA"/>
</dbReference>
<evidence type="ECO:0000313" key="3">
    <source>
        <dbReference type="Proteomes" id="UP000635142"/>
    </source>
</evidence>
<protein>
    <submittedName>
        <fullName evidence="2">GNAT family N-acetyltransferase</fullName>
    </submittedName>
</protein>
<dbReference type="InterPro" id="IPR000182">
    <property type="entry name" value="GNAT_dom"/>
</dbReference>
<reference evidence="2" key="1">
    <citation type="submission" date="2020-08" db="EMBL/GenBank/DDBJ databases">
        <title>Sulfitobacter aestuariivivens sp. nov., isolated from a tidal flat.</title>
        <authorList>
            <person name="Park S."/>
            <person name="Yoon J.-H."/>
        </authorList>
    </citation>
    <scope>NUCLEOTIDE SEQUENCE</scope>
    <source>
        <strain evidence="2">TSTF-M16</strain>
    </source>
</reference>
<dbReference type="PANTHER" id="PTHR43792:SF1">
    <property type="entry name" value="N-ACETYLTRANSFERASE DOMAIN-CONTAINING PROTEIN"/>
    <property type="match status" value="1"/>
</dbReference>
<dbReference type="Gene3D" id="3.40.630.30">
    <property type="match status" value="1"/>
</dbReference>
<dbReference type="PANTHER" id="PTHR43792">
    <property type="entry name" value="GNAT FAMILY, PUTATIVE (AFU_ORTHOLOGUE AFUA_3G00765)-RELATED-RELATED"/>
    <property type="match status" value="1"/>
</dbReference>
<keyword evidence="3" id="KW-1185">Reference proteome</keyword>
<dbReference type="AlphaFoldDB" id="A0A927D426"/>
<dbReference type="PROSITE" id="PS51186">
    <property type="entry name" value="GNAT"/>
    <property type="match status" value="1"/>
</dbReference>
<dbReference type="Proteomes" id="UP000635142">
    <property type="component" value="Unassembled WGS sequence"/>
</dbReference>
<evidence type="ECO:0000313" key="2">
    <source>
        <dbReference type="EMBL" id="MBD3664655.1"/>
    </source>
</evidence>
<dbReference type="GO" id="GO:0016747">
    <property type="term" value="F:acyltransferase activity, transferring groups other than amino-acyl groups"/>
    <property type="evidence" value="ECO:0007669"/>
    <property type="project" value="InterPro"/>
</dbReference>
<dbReference type="Pfam" id="PF13302">
    <property type="entry name" value="Acetyltransf_3"/>
    <property type="match status" value="1"/>
</dbReference>
<name>A0A927D426_9RHOB</name>
<accession>A0A927D426</accession>
<dbReference type="InterPro" id="IPR016181">
    <property type="entry name" value="Acyl_CoA_acyltransferase"/>
</dbReference>
<dbReference type="SUPFAM" id="SSF55729">
    <property type="entry name" value="Acyl-CoA N-acyltransferases (Nat)"/>
    <property type="match status" value="1"/>
</dbReference>
<feature type="domain" description="N-acetyltransferase" evidence="1">
    <location>
        <begin position="17"/>
        <end position="177"/>
    </location>
</feature>
<proteinExistence type="predicted"/>
<evidence type="ECO:0000259" key="1">
    <source>
        <dbReference type="PROSITE" id="PS51186"/>
    </source>
</evidence>